<reference evidence="1 2" key="1">
    <citation type="journal article" date="2022" name="DNA Res.">
        <title>Chromosomal-level genome assembly of the orchid tree Bauhinia variegata (Leguminosae; Cercidoideae) supports the allotetraploid origin hypothesis of Bauhinia.</title>
        <authorList>
            <person name="Zhong Y."/>
            <person name="Chen Y."/>
            <person name="Zheng D."/>
            <person name="Pang J."/>
            <person name="Liu Y."/>
            <person name="Luo S."/>
            <person name="Meng S."/>
            <person name="Qian L."/>
            <person name="Wei D."/>
            <person name="Dai S."/>
            <person name="Zhou R."/>
        </authorList>
    </citation>
    <scope>NUCLEOTIDE SEQUENCE [LARGE SCALE GENOMIC DNA]</scope>
    <source>
        <strain evidence="1">BV-YZ2020</strain>
    </source>
</reference>
<sequence length="217" mass="24552">MSPFLVIFLIIAVSCPAEAIQYAVIDNATSTPGSTRFEKEIGRHYTLEAIQDATEFVLNIFKLSEFRDRKSFDKITVILSIFSSAAAITRNNTIFVNAEYINTFPGKVAVEFAGIIYHEATHVWQWKGNGEAPKGLTEGIADYIPSPYWPLRGTGMRWDQGYAVTAYFLEYCNGLRDGFVAELNAMMKNGYSDRFFEKLLGKNVDDLWDNYKSKYGN</sequence>
<accession>A0ACB9NQ96</accession>
<protein>
    <submittedName>
        <fullName evidence="1">Uncharacterized protein</fullName>
    </submittedName>
</protein>
<organism evidence="1 2">
    <name type="scientific">Bauhinia variegata</name>
    <name type="common">Purple orchid tree</name>
    <name type="synonym">Phanera variegata</name>
    <dbReference type="NCBI Taxonomy" id="167791"/>
    <lineage>
        <taxon>Eukaryota</taxon>
        <taxon>Viridiplantae</taxon>
        <taxon>Streptophyta</taxon>
        <taxon>Embryophyta</taxon>
        <taxon>Tracheophyta</taxon>
        <taxon>Spermatophyta</taxon>
        <taxon>Magnoliopsida</taxon>
        <taxon>eudicotyledons</taxon>
        <taxon>Gunneridae</taxon>
        <taxon>Pentapetalae</taxon>
        <taxon>rosids</taxon>
        <taxon>fabids</taxon>
        <taxon>Fabales</taxon>
        <taxon>Fabaceae</taxon>
        <taxon>Cercidoideae</taxon>
        <taxon>Cercideae</taxon>
        <taxon>Bauhiniinae</taxon>
        <taxon>Bauhinia</taxon>
    </lineage>
</organism>
<evidence type="ECO:0000313" key="2">
    <source>
        <dbReference type="Proteomes" id="UP000828941"/>
    </source>
</evidence>
<evidence type="ECO:0000313" key="1">
    <source>
        <dbReference type="EMBL" id="KAI4338340.1"/>
    </source>
</evidence>
<dbReference type="EMBL" id="CM039431">
    <property type="protein sequence ID" value="KAI4338340.1"/>
    <property type="molecule type" value="Genomic_DNA"/>
</dbReference>
<comment type="caution">
    <text evidence="1">The sequence shown here is derived from an EMBL/GenBank/DDBJ whole genome shotgun (WGS) entry which is preliminary data.</text>
</comment>
<gene>
    <name evidence="1" type="ORF">L6164_016680</name>
</gene>
<proteinExistence type="predicted"/>
<dbReference type="Proteomes" id="UP000828941">
    <property type="component" value="Chromosome 6"/>
</dbReference>
<keyword evidence="2" id="KW-1185">Reference proteome</keyword>
<name>A0ACB9NQ96_BAUVA</name>